<dbReference type="AlphaFoldDB" id="A0A0L6ULZ1"/>
<dbReference type="Proteomes" id="UP000037035">
    <property type="component" value="Unassembled WGS sequence"/>
</dbReference>
<name>A0A0L6ULZ1_9BASI</name>
<feature type="region of interest" description="Disordered" evidence="1">
    <location>
        <begin position="27"/>
        <end position="52"/>
    </location>
</feature>
<organism evidence="2 3">
    <name type="scientific">Puccinia sorghi</name>
    <dbReference type="NCBI Taxonomy" id="27349"/>
    <lineage>
        <taxon>Eukaryota</taxon>
        <taxon>Fungi</taxon>
        <taxon>Dikarya</taxon>
        <taxon>Basidiomycota</taxon>
        <taxon>Pucciniomycotina</taxon>
        <taxon>Pucciniomycetes</taxon>
        <taxon>Pucciniales</taxon>
        <taxon>Pucciniaceae</taxon>
        <taxon>Puccinia</taxon>
    </lineage>
</organism>
<evidence type="ECO:0000313" key="2">
    <source>
        <dbReference type="EMBL" id="KNZ49553.1"/>
    </source>
</evidence>
<keyword evidence="3" id="KW-1185">Reference proteome</keyword>
<proteinExistence type="predicted"/>
<feature type="compositionally biased region" description="Basic and acidic residues" evidence="1">
    <location>
        <begin position="43"/>
        <end position="52"/>
    </location>
</feature>
<reference evidence="2 3" key="1">
    <citation type="submission" date="2015-08" db="EMBL/GenBank/DDBJ databases">
        <title>Next Generation Sequencing and Analysis of the Genome of Puccinia sorghi L Schw, the Causal Agent of Maize Common Rust.</title>
        <authorList>
            <person name="Rochi L."/>
            <person name="Burguener G."/>
            <person name="Darino M."/>
            <person name="Turjanski A."/>
            <person name="Kreff E."/>
            <person name="Dieguez M.J."/>
            <person name="Sacco F."/>
        </authorList>
    </citation>
    <scope>NUCLEOTIDE SEQUENCE [LARGE SCALE GENOMIC DNA]</scope>
    <source>
        <strain evidence="2 3">RO10H11247</strain>
    </source>
</reference>
<dbReference type="VEuPathDB" id="FungiDB:VP01_4942g2"/>
<gene>
    <name evidence="2" type="ORF">VP01_4942g2</name>
</gene>
<accession>A0A0L6ULZ1</accession>
<evidence type="ECO:0000313" key="3">
    <source>
        <dbReference type="Proteomes" id="UP000037035"/>
    </source>
</evidence>
<dbReference type="EMBL" id="LAVV01010101">
    <property type="protein sequence ID" value="KNZ49553.1"/>
    <property type="molecule type" value="Genomic_DNA"/>
</dbReference>
<evidence type="ECO:0000256" key="1">
    <source>
        <dbReference type="SAM" id="MobiDB-lite"/>
    </source>
</evidence>
<feature type="non-terminal residue" evidence="2">
    <location>
        <position position="1"/>
    </location>
</feature>
<comment type="caution">
    <text evidence="2">The sequence shown here is derived from an EMBL/GenBank/DDBJ whole genome shotgun (WGS) entry which is preliminary data.</text>
</comment>
<sequence length="52" mass="6032">IDRVMSQYRAEGGRLREEISQLAETVKEVRQDPGARQPNPVSNRDEDYSRDI</sequence>
<protein>
    <submittedName>
        <fullName evidence="2">Uncharacterized protein</fullName>
    </submittedName>
</protein>